<feature type="non-terminal residue" evidence="2">
    <location>
        <position position="187"/>
    </location>
</feature>
<accession>A0A5C3PL78</accession>
<dbReference type="InterPro" id="IPR045338">
    <property type="entry name" value="DUF6535"/>
</dbReference>
<keyword evidence="3" id="KW-1185">Reference proteome</keyword>
<feature type="domain" description="DUF6535" evidence="1">
    <location>
        <begin position="23"/>
        <end position="187"/>
    </location>
</feature>
<dbReference type="EMBL" id="ML211063">
    <property type="protein sequence ID" value="TFK89837.1"/>
    <property type="molecule type" value="Genomic_DNA"/>
</dbReference>
<evidence type="ECO:0000313" key="3">
    <source>
        <dbReference type="Proteomes" id="UP000308197"/>
    </source>
</evidence>
<dbReference type="AlphaFoldDB" id="A0A5C3PL78"/>
<dbReference type="Pfam" id="PF20153">
    <property type="entry name" value="DUF6535"/>
    <property type="match status" value="1"/>
</dbReference>
<reference evidence="2 3" key="1">
    <citation type="journal article" date="2019" name="Nat. Ecol. Evol.">
        <title>Megaphylogeny resolves global patterns of mushroom evolution.</title>
        <authorList>
            <person name="Varga T."/>
            <person name="Krizsan K."/>
            <person name="Foldi C."/>
            <person name="Dima B."/>
            <person name="Sanchez-Garcia M."/>
            <person name="Sanchez-Ramirez S."/>
            <person name="Szollosi G.J."/>
            <person name="Szarkandi J.G."/>
            <person name="Papp V."/>
            <person name="Albert L."/>
            <person name="Andreopoulos W."/>
            <person name="Angelini C."/>
            <person name="Antonin V."/>
            <person name="Barry K.W."/>
            <person name="Bougher N.L."/>
            <person name="Buchanan P."/>
            <person name="Buyck B."/>
            <person name="Bense V."/>
            <person name="Catcheside P."/>
            <person name="Chovatia M."/>
            <person name="Cooper J."/>
            <person name="Damon W."/>
            <person name="Desjardin D."/>
            <person name="Finy P."/>
            <person name="Geml J."/>
            <person name="Haridas S."/>
            <person name="Hughes K."/>
            <person name="Justo A."/>
            <person name="Karasinski D."/>
            <person name="Kautmanova I."/>
            <person name="Kiss B."/>
            <person name="Kocsube S."/>
            <person name="Kotiranta H."/>
            <person name="LaButti K.M."/>
            <person name="Lechner B.E."/>
            <person name="Liimatainen K."/>
            <person name="Lipzen A."/>
            <person name="Lukacs Z."/>
            <person name="Mihaltcheva S."/>
            <person name="Morgado L.N."/>
            <person name="Niskanen T."/>
            <person name="Noordeloos M.E."/>
            <person name="Ohm R.A."/>
            <person name="Ortiz-Santana B."/>
            <person name="Ovrebo C."/>
            <person name="Racz N."/>
            <person name="Riley R."/>
            <person name="Savchenko A."/>
            <person name="Shiryaev A."/>
            <person name="Soop K."/>
            <person name="Spirin V."/>
            <person name="Szebenyi C."/>
            <person name="Tomsovsky M."/>
            <person name="Tulloss R.E."/>
            <person name="Uehling J."/>
            <person name="Grigoriev I.V."/>
            <person name="Vagvolgyi C."/>
            <person name="Papp T."/>
            <person name="Martin F.M."/>
            <person name="Miettinen O."/>
            <person name="Hibbett D.S."/>
            <person name="Nagy L.G."/>
        </authorList>
    </citation>
    <scope>NUCLEOTIDE SEQUENCE [LARGE SCALE GENOMIC DNA]</scope>
    <source>
        <strain evidence="2 3">HHB13444</strain>
    </source>
</reference>
<evidence type="ECO:0000313" key="2">
    <source>
        <dbReference type="EMBL" id="TFK89837.1"/>
    </source>
</evidence>
<dbReference type="Proteomes" id="UP000308197">
    <property type="component" value="Unassembled WGS sequence"/>
</dbReference>
<gene>
    <name evidence="2" type="ORF">K466DRAFT_485899</name>
</gene>
<organism evidence="2 3">
    <name type="scientific">Polyporus arcularius HHB13444</name>
    <dbReference type="NCBI Taxonomy" id="1314778"/>
    <lineage>
        <taxon>Eukaryota</taxon>
        <taxon>Fungi</taxon>
        <taxon>Dikarya</taxon>
        <taxon>Basidiomycota</taxon>
        <taxon>Agaricomycotina</taxon>
        <taxon>Agaricomycetes</taxon>
        <taxon>Polyporales</taxon>
        <taxon>Polyporaceae</taxon>
        <taxon>Polyporus</taxon>
    </lineage>
</organism>
<proteinExistence type="predicted"/>
<protein>
    <recommendedName>
        <fullName evidence="1">DUF6535 domain-containing protein</fullName>
    </recommendedName>
</protein>
<dbReference type="InParanoid" id="A0A5C3PL78"/>
<sequence length="187" mass="21107">MLLQELREELLQRYSESERTAAWARSAEIVKTYNDELVTRWKEEMDTLLVYAGLFSAVLTAFNVQSYQLLQPEPTDPTLAVLRQISAQLSSFSVNPAFVNSTQHPLTDNDINPSFHAPSSAVWINALWFSSLICSLASASIALLVKQWLHELSIGVSGTSRESARIRQYRLNSLKRWRVGSIVIIIP</sequence>
<name>A0A5C3PL78_9APHY</name>
<evidence type="ECO:0000259" key="1">
    <source>
        <dbReference type="Pfam" id="PF20153"/>
    </source>
</evidence>